<dbReference type="GO" id="GO:0006352">
    <property type="term" value="P:DNA-templated transcription initiation"/>
    <property type="evidence" value="ECO:0007669"/>
    <property type="project" value="InterPro"/>
</dbReference>
<keyword evidence="4" id="KW-0804">Transcription</keyword>
<keyword evidence="2" id="KW-0805">Transcription regulation</keyword>
<dbReference type="PANTHER" id="PTHR43133:SF60">
    <property type="entry name" value="RNA POLYMERASE SIGMA FACTOR SIGV"/>
    <property type="match status" value="1"/>
</dbReference>
<protein>
    <submittedName>
        <fullName evidence="7">RNA polymerase sigma factor SigY</fullName>
    </submittedName>
</protein>
<dbReference type="InterPro" id="IPR014284">
    <property type="entry name" value="RNA_pol_sigma-70_dom"/>
</dbReference>
<dbReference type="AlphaFoldDB" id="A0A4P8XP27"/>
<dbReference type="GO" id="GO:0016987">
    <property type="term" value="F:sigma factor activity"/>
    <property type="evidence" value="ECO:0007669"/>
    <property type="project" value="UniProtKB-KW"/>
</dbReference>
<dbReference type="CDD" id="cd06171">
    <property type="entry name" value="Sigma70_r4"/>
    <property type="match status" value="1"/>
</dbReference>
<evidence type="ECO:0000256" key="1">
    <source>
        <dbReference type="ARBA" id="ARBA00010641"/>
    </source>
</evidence>
<dbReference type="SUPFAM" id="SSF88659">
    <property type="entry name" value="Sigma3 and sigma4 domains of RNA polymerase sigma factors"/>
    <property type="match status" value="1"/>
</dbReference>
<gene>
    <name evidence="7" type="ORF">E6C60_3523</name>
</gene>
<evidence type="ECO:0000256" key="2">
    <source>
        <dbReference type="ARBA" id="ARBA00023015"/>
    </source>
</evidence>
<comment type="similarity">
    <text evidence="1">Belongs to the sigma-70 factor family. ECF subfamily.</text>
</comment>
<dbReference type="Proteomes" id="UP000300879">
    <property type="component" value="Chromosome"/>
</dbReference>
<dbReference type="Gene3D" id="1.10.10.10">
    <property type="entry name" value="Winged helix-like DNA-binding domain superfamily/Winged helix DNA-binding domain"/>
    <property type="match status" value="1"/>
</dbReference>
<keyword evidence="8" id="KW-1185">Reference proteome</keyword>
<keyword evidence="3" id="KW-0731">Sigma factor</keyword>
<accession>A0A4P8XP27</accession>
<dbReference type="InterPro" id="IPR013249">
    <property type="entry name" value="RNA_pol_sigma70_r4_t2"/>
</dbReference>
<dbReference type="PANTHER" id="PTHR43133">
    <property type="entry name" value="RNA POLYMERASE ECF-TYPE SIGMA FACTO"/>
    <property type="match status" value="1"/>
</dbReference>
<feature type="domain" description="RNA polymerase sigma-70 region 2" evidence="5">
    <location>
        <begin position="16"/>
        <end position="83"/>
    </location>
</feature>
<evidence type="ECO:0000313" key="8">
    <source>
        <dbReference type="Proteomes" id="UP000300879"/>
    </source>
</evidence>
<dbReference type="SUPFAM" id="SSF88946">
    <property type="entry name" value="Sigma2 domain of RNA polymerase sigma factors"/>
    <property type="match status" value="1"/>
</dbReference>
<evidence type="ECO:0000313" key="7">
    <source>
        <dbReference type="EMBL" id="QCT04233.1"/>
    </source>
</evidence>
<dbReference type="GO" id="GO:0003677">
    <property type="term" value="F:DNA binding"/>
    <property type="evidence" value="ECO:0007669"/>
    <property type="project" value="InterPro"/>
</dbReference>
<evidence type="ECO:0000256" key="4">
    <source>
        <dbReference type="ARBA" id="ARBA00023163"/>
    </source>
</evidence>
<evidence type="ECO:0000256" key="3">
    <source>
        <dbReference type="ARBA" id="ARBA00023082"/>
    </source>
</evidence>
<feature type="domain" description="RNA polymerase sigma factor 70 region 4 type 2" evidence="6">
    <location>
        <begin position="112"/>
        <end position="157"/>
    </location>
</feature>
<proteinExistence type="inferred from homology"/>
<organism evidence="7 8">
    <name type="scientific">Paenibacillus algicola</name>
    <dbReference type="NCBI Taxonomy" id="2565926"/>
    <lineage>
        <taxon>Bacteria</taxon>
        <taxon>Bacillati</taxon>
        <taxon>Bacillota</taxon>
        <taxon>Bacilli</taxon>
        <taxon>Bacillales</taxon>
        <taxon>Paenibacillaceae</taxon>
        <taxon>Paenibacillus</taxon>
    </lineage>
</organism>
<dbReference type="KEGG" id="palo:E6C60_3523"/>
<dbReference type="Pfam" id="PF04542">
    <property type="entry name" value="Sigma70_r2"/>
    <property type="match status" value="1"/>
</dbReference>
<reference evidence="7 8" key="1">
    <citation type="submission" date="2019-05" db="EMBL/GenBank/DDBJ databases">
        <authorList>
            <person name="Chen C."/>
        </authorList>
    </citation>
    <scope>NUCLEOTIDE SEQUENCE [LARGE SCALE GENOMIC DNA]</scope>
    <source>
        <strain evidence="7 8">HB172198</strain>
    </source>
</reference>
<sequence length="171" mass="20045">MIERARQGDPAAMAELFQQHYSFLHKYLLKISMNSTLAEDIAQDTVLRCMEHLHRYNGTSSFSSWMITIGTRIYLDKMRRRKRERAWFLKEKEQGLRKLKWQLESGGDAWNEMLESLSALSDDHRIAILLKHYYGYSYDEIGEMLGIPAGTVKSRASYGIQSLRKELKRHV</sequence>
<dbReference type="Gene3D" id="1.10.1740.10">
    <property type="match status" value="1"/>
</dbReference>
<dbReference type="NCBIfam" id="NF007216">
    <property type="entry name" value="PRK09638.1"/>
    <property type="match status" value="1"/>
</dbReference>
<dbReference type="InterPro" id="IPR007627">
    <property type="entry name" value="RNA_pol_sigma70_r2"/>
</dbReference>
<dbReference type="InterPro" id="IPR039425">
    <property type="entry name" value="RNA_pol_sigma-70-like"/>
</dbReference>
<dbReference type="InterPro" id="IPR013325">
    <property type="entry name" value="RNA_pol_sigma_r2"/>
</dbReference>
<evidence type="ECO:0000259" key="5">
    <source>
        <dbReference type="Pfam" id="PF04542"/>
    </source>
</evidence>
<name>A0A4P8XP27_9BACL</name>
<dbReference type="Pfam" id="PF08281">
    <property type="entry name" value="Sigma70_r4_2"/>
    <property type="match status" value="1"/>
</dbReference>
<dbReference type="EMBL" id="CP040396">
    <property type="protein sequence ID" value="QCT04233.1"/>
    <property type="molecule type" value="Genomic_DNA"/>
</dbReference>
<dbReference type="InterPro" id="IPR036388">
    <property type="entry name" value="WH-like_DNA-bd_sf"/>
</dbReference>
<evidence type="ECO:0000259" key="6">
    <source>
        <dbReference type="Pfam" id="PF08281"/>
    </source>
</evidence>
<dbReference type="InterPro" id="IPR013324">
    <property type="entry name" value="RNA_pol_sigma_r3/r4-like"/>
</dbReference>
<dbReference type="NCBIfam" id="TIGR02937">
    <property type="entry name" value="sigma70-ECF"/>
    <property type="match status" value="1"/>
</dbReference>